<dbReference type="NCBIfam" id="TIGR03897">
    <property type="entry name" value="lanti_2_LanM"/>
    <property type="match status" value="1"/>
</dbReference>
<evidence type="ECO:0000313" key="2">
    <source>
        <dbReference type="EMBL" id="REI23374.1"/>
    </source>
</evidence>
<organism evidence="2 3">
    <name type="scientific">Staphylococcus felis</name>
    <dbReference type="NCBI Taxonomy" id="46127"/>
    <lineage>
        <taxon>Bacteria</taxon>
        <taxon>Bacillati</taxon>
        <taxon>Bacillota</taxon>
        <taxon>Bacilli</taxon>
        <taxon>Bacillales</taxon>
        <taxon>Staphylococcaceae</taxon>
        <taxon>Staphylococcus</taxon>
    </lineage>
</organism>
<dbReference type="EMBL" id="QKYD01000069">
    <property type="protein sequence ID" value="REI23374.1"/>
    <property type="molecule type" value="Genomic_DNA"/>
</dbReference>
<comment type="caution">
    <text evidence="2">The sequence shown here is derived from an EMBL/GenBank/DDBJ whole genome shotgun (WGS) entry which is preliminary data.</text>
</comment>
<evidence type="ECO:0000259" key="1">
    <source>
        <dbReference type="Pfam" id="PF13575"/>
    </source>
</evidence>
<name>A0AAX1RWD9_9STAP</name>
<gene>
    <name evidence="2" type="ORF">DOS76_03830</name>
</gene>
<accession>A0AAX1RWD9</accession>
<dbReference type="AlphaFoldDB" id="A0AAX1RWD9"/>
<reference evidence="2 3" key="1">
    <citation type="journal article" date="2018" name="Vet. Microbiol.">
        <title>Characterisation of Staphylococcus felis isolated from cats using whole genome sequencing.</title>
        <authorList>
            <person name="Worthing K."/>
            <person name="Pang S."/>
            <person name="Trott D.J."/>
            <person name="Abraham S."/>
            <person name="Coombs G.W."/>
            <person name="Jordan D."/>
            <person name="McIntyre L."/>
            <person name="Davies M.R."/>
            <person name="Norris J."/>
        </authorList>
    </citation>
    <scope>NUCLEOTIDE SEQUENCE [LARGE SCALE GENOMIC DNA]</scope>
    <source>
        <strain evidence="2 3">F25</strain>
    </source>
</reference>
<protein>
    <recommendedName>
        <fullName evidence="1">Lantibiotic biosynthesis protein dehydration domain-containing protein</fullName>
    </recommendedName>
</protein>
<feature type="non-terminal residue" evidence="2">
    <location>
        <position position="613"/>
    </location>
</feature>
<evidence type="ECO:0000313" key="3">
    <source>
        <dbReference type="Proteomes" id="UP000256337"/>
    </source>
</evidence>
<feature type="domain" description="Lantibiotic biosynthesis protein dehydration" evidence="1">
    <location>
        <begin position="89"/>
        <end position="457"/>
    </location>
</feature>
<dbReference type="Proteomes" id="UP000256337">
    <property type="component" value="Unassembled WGS sequence"/>
</dbReference>
<dbReference type="RefSeq" id="WP_115871730.1">
    <property type="nucleotide sequence ID" value="NZ_QKYD01000069.1"/>
</dbReference>
<dbReference type="InterPro" id="IPR017146">
    <property type="entry name" value="Lanti_2_LanM"/>
</dbReference>
<dbReference type="PIRSF" id="PIRSF037228">
    <property type="entry name" value="Lant_mod_RumM"/>
    <property type="match status" value="1"/>
</dbReference>
<dbReference type="Pfam" id="PF13575">
    <property type="entry name" value="DUF4135"/>
    <property type="match status" value="1"/>
</dbReference>
<proteinExistence type="predicted"/>
<sequence length="613" mass="72049">MNILKTEQFEGFTDYILKKYSTVELKDFVDWKYLKNTILDICGKALVVLINEKRINKKLKGKTPEERYKYFDKELCESGIIYQELIENYPSIIKDLESTLNSYFLLLDEVNNVFMKDKIRLLKNNLLKDDDEEIYKVSILGDLHGGKAVTKVVTNKSKLLYKPRSLENDKFFLEFLEYMFDLQRNEISDFYQYKFIDCKEYGWIEYIENTETSKSNINIYYQRVGYLLGIAYLLNISDLHFENVLCSGAYPVLVDLETIFHTSIYQPKFRNLATQRIEEQAGNSVFATGMLPIFKKDKKYGGDISGILGGTFNKEERIIINPNRDDIQFKKRLVRIHRKEHIPFFTENGVLNRYNPENFVLDIIEGFKFSYNVFLSNKQKILSFIKKKAQKVKVRVLARNTVEYSILIQAAKSPVYANKRYAIFNKLSEFGSDLLNDRLIKSEIKQMQTLSIPYFYVNVQSKIIKDIDNINVHNLTRTPFEFFLEKVQEYSLEDLMFQTKLISFSLESQNKLFVDSKNFEIYKYQKGTFNDLHNAIENLVDIIINNAIIDERDYSINWMSLGISEEEEILFESLSDDMYKGVSGIGIALLKYYEDNYNIKKSRKVKSVLDTIY</sequence>
<dbReference type="InterPro" id="IPR025410">
    <property type="entry name" value="Lant_dehyd"/>
</dbReference>